<dbReference type="InterPro" id="IPR010998">
    <property type="entry name" value="Integrase_recombinase_N"/>
</dbReference>
<dbReference type="GO" id="GO:0003677">
    <property type="term" value="F:DNA binding"/>
    <property type="evidence" value="ECO:0007669"/>
    <property type="project" value="UniProtKB-KW"/>
</dbReference>
<dbReference type="OrthoDB" id="9057547at2"/>
<organism evidence="7 8">
    <name type="scientific">Marinobacter antarcticus</name>
    <dbReference type="NCBI Taxonomy" id="564117"/>
    <lineage>
        <taxon>Bacteria</taxon>
        <taxon>Pseudomonadati</taxon>
        <taxon>Pseudomonadota</taxon>
        <taxon>Gammaproteobacteria</taxon>
        <taxon>Pseudomonadales</taxon>
        <taxon>Marinobacteraceae</taxon>
        <taxon>Marinobacter</taxon>
    </lineage>
</organism>
<dbReference type="GO" id="GO:0015074">
    <property type="term" value="P:DNA integration"/>
    <property type="evidence" value="ECO:0007669"/>
    <property type="project" value="UniProtKB-KW"/>
</dbReference>
<dbReference type="InterPro" id="IPR013762">
    <property type="entry name" value="Integrase-like_cat_sf"/>
</dbReference>
<dbReference type="Gene3D" id="1.10.150.130">
    <property type="match status" value="1"/>
</dbReference>
<feature type="domain" description="Tyr recombinase" evidence="6">
    <location>
        <begin position="224"/>
        <end position="438"/>
    </location>
</feature>
<dbReference type="EMBL" id="FRAQ01000004">
    <property type="protein sequence ID" value="SHK83351.1"/>
    <property type="molecule type" value="Genomic_DNA"/>
</dbReference>
<dbReference type="InterPro" id="IPR038488">
    <property type="entry name" value="Integrase_DNA-bd_sf"/>
</dbReference>
<sequence length="453" mass="51232">MSKAKLSSITEATAAAFDREASERETKFCIMQPGLHLMKLKRGSSWRYRYEDATGKRRTVTIGKLSQIKPEQAARKVIDWLDSEADPLADKADQRQSALSAAEQAELRTLRHYLVNGYGRVMDSWKPQNAKANDQRIRLYFPDLLDADMESITRSYIHNKWQPRESQGRAHDTIRRAFGSLKTLLGQAVQDEVLGSSPLDGVKLKAPTHNEQAKQEENEDEIQQTRRPLTDDEISGILAGLDLYAEEIREGRRNSRKHGKFHLPDLDAVTYPHWFIPFTHLALHTGLRTGDLRTLTWAELNIKFGRLIKTTEKSKVAIRHVKKPAVIDLKLNDRIKTIMTDWWKDQGSPKDGLVFPSPRGGKLLDTMATRAPWVRVKKLGGVDAGLVFYSFRHNFISARLAAGVPMFTVARMAGHKSVAMIEQHYGHVCEQHQDEAVDVVSEAIGRTANRVAV</sequence>
<dbReference type="Proteomes" id="UP000184497">
    <property type="component" value="Unassembled WGS sequence"/>
</dbReference>
<dbReference type="AlphaFoldDB" id="A0A1M6VPU0"/>
<gene>
    <name evidence="7" type="ORF">SAMN05216369_3325</name>
</gene>
<evidence type="ECO:0000313" key="8">
    <source>
        <dbReference type="Proteomes" id="UP000184497"/>
    </source>
</evidence>
<dbReference type="Gene3D" id="1.10.443.10">
    <property type="entry name" value="Intergrase catalytic core"/>
    <property type="match status" value="1"/>
</dbReference>
<dbReference type="Pfam" id="PF00589">
    <property type="entry name" value="Phage_integrase"/>
    <property type="match status" value="1"/>
</dbReference>
<dbReference type="Gene3D" id="3.30.160.390">
    <property type="entry name" value="Integrase, DNA-binding domain"/>
    <property type="match status" value="1"/>
</dbReference>
<dbReference type="PANTHER" id="PTHR30629">
    <property type="entry name" value="PROPHAGE INTEGRASE"/>
    <property type="match status" value="1"/>
</dbReference>
<evidence type="ECO:0000256" key="4">
    <source>
        <dbReference type="ARBA" id="ARBA00023172"/>
    </source>
</evidence>
<keyword evidence="4" id="KW-0233">DNA recombination</keyword>
<accession>A0A1M6VPU0</accession>
<evidence type="ECO:0000256" key="3">
    <source>
        <dbReference type="ARBA" id="ARBA00023125"/>
    </source>
</evidence>
<evidence type="ECO:0000256" key="1">
    <source>
        <dbReference type="ARBA" id="ARBA00008857"/>
    </source>
</evidence>
<comment type="similarity">
    <text evidence="1">Belongs to the 'phage' integrase family.</text>
</comment>
<evidence type="ECO:0000313" key="7">
    <source>
        <dbReference type="EMBL" id="SHK83351.1"/>
    </source>
</evidence>
<dbReference type="STRING" id="564117.SAMN05216369_3325"/>
<dbReference type="SUPFAM" id="SSF56349">
    <property type="entry name" value="DNA breaking-rejoining enzymes"/>
    <property type="match status" value="1"/>
</dbReference>
<dbReference type="InterPro" id="IPR050808">
    <property type="entry name" value="Phage_Integrase"/>
</dbReference>
<proteinExistence type="inferred from homology"/>
<dbReference type="InterPro" id="IPR002104">
    <property type="entry name" value="Integrase_catalytic"/>
</dbReference>
<dbReference type="PANTHER" id="PTHR30629:SF2">
    <property type="entry name" value="PROPHAGE INTEGRASE INTS-RELATED"/>
    <property type="match status" value="1"/>
</dbReference>
<name>A0A1M6VPU0_9GAMM</name>
<dbReference type="PROSITE" id="PS51898">
    <property type="entry name" value="TYR_RECOMBINASE"/>
    <property type="match status" value="1"/>
</dbReference>
<evidence type="ECO:0000256" key="5">
    <source>
        <dbReference type="SAM" id="MobiDB-lite"/>
    </source>
</evidence>
<protein>
    <submittedName>
        <fullName evidence="7">Phage integrase family protein</fullName>
    </submittedName>
</protein>
<keyword evidence="8" id="KW-1185">Reference proteome</keyword>
<dbReference type="GO" id="GO:0006310">
    <property type="term" value="P:DNA recombination"/>
    <property type="evidence" value="ECO:0007669"/>
    <property type="project" value="UniProtKB-KW"/>
</dbReference>
<evidence type="ECO:0000256" key="2">
    <source>
        <dbReference type="ARBA" id="ARBA00022908"/>
    </source>
</evidence>
<feature type="region of interest" description="Disordered" evidence="5">
    <location>
        <begin position="199"/>
        <end position="227"/>
    </location>
</feature>
<keyword evidence="2" id="KW-0229">DNA integration</keyword>
<dbReference type="InterPro" id="IPR011010">
    <property type="entry name" value="DNA_brk_join_enz"/>
</dbReference>
<dbReference type="RefSeq" id="WP_072799516.1">
    <property type="nucleotide sequence ID" value="NZ_FRAQ01000004.1"/>
</dbReference>
<keyword evidence="3" id="KW-0238">DNA-binding</keyword>
<reference evidence="8" key="1">
    <citation type="submission" date="2016-11" db="EMBL/GenBank/DDBJ databases">
        <authorList>
            <person name="Varghese N."/>
            <person name="Submissions S."/>
        </authorList>
    </citation>
    <scope>NUCLEOTIDE SEQUENCE [LARGE SCALE GENOMIC DNA]</scope>
    <source>
        <strain evidence="8">CGMCC 1.10835</strain>
    </source>
</reference>
<evidence type="ECO:0000259" key="6">
    <source>
        <dbReference type="PROSITE" id="PS51898"/>
    </source>
</evidence>